<dbReference type="Proteomes" id="UP000078459">
    <property type="component" value="Unassembled WGS sequence"/>
</dbReference>
<dbReference type="Gene3D" id="3.20.20.370">
    <property type="entry name" value="Glycoside hydrolase/deacetylase"/>
    <property type="match status" value="1"/>
</dbReference>
<feature type="domain" description="DUF7033" evidence="1">
    <location>
        <begin position="96"/>
        <end position="181"/>
    </location>
</feature>
<protein>
    <recommendedName>
        <fullName evidence="1">DUF7033 domain-containing protein</fullName>
    </recommendedName>
</protein>
<name>A0A179DFC6_9SPHI</name>
<keyword evidence="3" id="KW-1185">Reference proteome</keyword>
<dbReference type="RefSeq" id="WP_068822734.1">
    <property type="nucleotide sequence ID" value="NZ_LWHJ01000028.1"/>
</dbReference>
<proteinExistence type="predicted"/>
<dbReference type="Pfam" id="PF23019">
    <property type="entry name" value="DUF7033"/>
    <property type="match status" value="1"/>
</dbReference>
<accession>A0A179DFC6</accession>
<dbReference type="InterPro" id="IPR054297">
    <property type="entry name" value="DUF7033"/>
</dbReference>
<gene>
    <name evidence="2" type="ORF">A5893_11115</name>
</gene>
<comment type="caution">
    <text evidence="2">The sequence shown here is derived from an EMBL/GenBank/DDBJ whole genome shotgun (WGS) entry which is preliminary data.</text>
</comment>
<dbReference type="EMBL" id="LWHJ01000028">
    <property type="protein sequence ID" value="OAQ39209.1"/>
    <property type="molecule type" value="Genomic_DNA"/>
</dbReference>
<dbReference type="AlphaFoldDB" id="A0A179DFC6"/>
<sequence length="417" mass="48941">MALLIYISSLNNRIEYVFQHIFENILGISIAFTKNETHFNQFTGPKISYTSHEIGGFLKFKQHPFILEQNIKKQNLAFAEDKSLKIPFKIDGSVFPFDVFAASFYLLSRYEEYTIEERDEHGRFEGKSSLAYQNGFLKQPIIDEWAYAIVEKIKKYYPDFRATERDFLLQPTLDIDRPYYYLTDSFFKQKLKKIKDNLKTDPFDIYDQVANWDQKYGLKTIYFFLMGNQHENDIAPPLDNQLFKDLIKDIAEKHLVGVHPSYYSHLKAEEVKRERNSLIKISQRKITISRQHYLLLSLPKTYRDLIAAGIKEDYTMAFADVAGFRASTCTPFFWYDLEKEEAFDLLLHPTCVMDQTLRKYMNLSPSEALAEITELVENVKNVDGTFISLWHNESIGDFGVWKGWKEVYEEMLGMGQN</sequence>
<dbReference type="CDD" id="cd10931">
    <property type="entry name" value="CE4_u7"/>
    <property type="match status" value="1"/>
</dbReference>
<organism evidence="2 3">
    <name type="scientific">Pedobacter psychrophilus</name>
    <dbReference type="NCBI Taxonomy" id="1826909"/>
    <lineage>
        <taxon>Bacteria</taxon>
        <taxon>Pseudomonadati</taxon>
        <taxon>Bacteroidota</taxon>
        <taxon>Sphingobacteriia</taxon>
        <taxon>Sphingobacteriales</taxon>
        <taxon>Sphingobacteriaceae</taxon>
        <taxon>Pedobacter</taxon>
    </lineage>
</organism>
<reference evidence="2 3" key="1">
    <citation type="submission" date="2016-04" db="EMBL/GenBank/DDBJ databases">
        <authorList>
            <person name="Evans L.H."/>
            <person name="Alamgir A."/>
            <person name="Owens N."/>
            <person name="Weber N.D."/>
            <person name="Virtaneva K."/>
            <person name="Barbian K."/>
            <person name="Babar A."/>
            <person name="Rosenke K."/>
        </authorList>
    </citation>
    <scope>NUCLEOTIDE SEQUENCE [LARGE SCALE GENOMIC DNA]</scope>
    <source>
        <strain evidence="2 3">CCM 8644</strain>
    </source>
</reference>
<reference evidence="2 3" key="2">
    <citation type="submission" date="2016-06" db="EMBL/GenBank/DDBJ databases">
        <title>Pedobacter psychrophilus sp. nov., isolated from Antarctic fragmentary rock.</title>
        <authorList>
            <person name="Svec P."/>
        </authorList>
    </citation>
    <scope>NUCLEOTIDE SEQUENCE [LARGE SCALE GENOMIC DNA]</scope>
    <source>
        <strain evidence="2 3">CCM 8644</strain>
    </source>
</reference>
<dbReference type="STRING" id="1826909.A5893_11115"/>
<evidence type="ECO:0000259" key="1">
    <source>
        <dbReference type="Pfam" id="PF23019"/>
    </source>
</evidence>
<evidence type="ECO:0000313" key="3">
    <source>
        <dbReference type="Proteomes" id="UP000078459"/>
    </source>
</evidence>
<dbReference type="OrthoDB" id="5573484at2"/>
<evidence type="ECO:0000313" key="2">
    <source>
        <dbReference type="EMBL" id="OAQ39209.1"/>
    </source>
</evidence>